<proteinExistence type="predicted"/>
<evidence type="ECO:0000313" key="2">
    <source>
        <dbReference type="Proteomes" id="UP000686327"/>
    </source>
</evidence>
<sequence length="211" mass="23468">MRSTLTSVFSKQQNNTKKIVVVARCVYTLLGIKALCDAHRDWQFSDASAELDEFEDILARPQADLLIIESESLCPEISTRFNTFNQYPGKTILLTTRCSGGQRKVKSKAGSMTVIDKSHPLVVLTKLLQKVVNAPQGNYSLSTGEFHRHPRKMEREVVCALLDGQSPGEVALRMGISYSAVSRYKMIALRRAGVKNLNEVIIGNYQSLFSG</sequence>
<accession>A0ABS6DGZ3</accession>
<keyword evidence="2" id="KW-1185">Reference proteome</keyword>
<gene>
    <name evidence="1" type="ORF">KC222_10655</name>
</gene>
<name>A0ABS6DGZ3_9ENTR</name>
<dbReference type="EMBL" id="JAGRYU010000014">
    <property type="protein sequence ID" value="MBU4682477.1"/>
    <property type="molecule type" value="Genomic_DNA"/>
</dbReference>
<dbReference type="RefSeq" id="WP_216375705.1">
    <property type="nucleotide sequence ID" value="NZ_JAGRYT010000003.1"/>
</dbReference>
<organism evidence="1 2">
    <name type="scientific">Cedecea davisae</name>
    <dbReference type="NCBI Taxonomy" id="158484"/>
    <lineage>
        <taxon>Bacteria</taxon>
        <taxon>Pseudomonadati</taxon>
        <taxon>Pseudomonadota</taxon>
        <taxon>Gammaproteobacteria</taxon>
        <taxon>Enterobacterales</taxon>
        <taxon>Enterobacteriaceae</taxon>
        <taxon>Cedecea</taxon>
    </lineage>
</organism>
<evidence type="ECO:0000313" key="1">
    <source>
        <dbReference type="EMBL" id="MBU4682477.1"/>
    </source>
</evidence>
<dbReference type="Proteomes" id="UP000686327">
    <property type="component" value="Unassembled WGS sequence"/>
</dbReference>
<comment type="caution">
    <text evidence="1">The sequence shown here is derived from an EMBL/GenBank/DDBJ whole genome shotgun (WGS) entry which is preliminary data.</text>
</comment>
<reference evidence="2" key="1">
    <citation type="submission" date="2023-07" db="EMBL/GenBank/DDBJ databases">
        <title>Cedecea davisae an AmpC producer and its therapeutic implications.</title>
        <authorList>
            <person name="Notter J."/>
        </authorList>
    </citation>
    <scope>NUCLEOTIDE SEQUENCE [LARGE SCALE GENOMIC DNA]</scope>
    <source>
        <strain evidence="2">1</strain>
    </source>
</reference>
<protein>
    <submittedName>
        <fullName evidence="1">Response regulator transcription factor</fullName>
    </submittedName>
</protein>